<gene>
    <name evidence="1" type="ORF">BDW59DRAFT_154317</name>
</gene>
<dbReference type="EMBL" id="JBFXLS010000124">
    <property type="protein sequence ID" value="KAL2814529.1"/>
    <property type="molecule type" value="Genomic_DNA"/>
</dbReference>
<evidence type="ECO:0000313" key="2">
    <source>
        <dbReference type="Proteomes" id="UP001610335"/>
    </source>
</evidence>
<organism evidence="1 2">
    <name type="scientific">Aspergillus cavernicola</name>
    <dbReference type="NCBI Taxonomy" id="176166"/>
    <lineage>
        <taxon>Eukaryota</taxon>
        <taxon>Fungi</taxon>
        <taxon>Dikarya</taxon>
        <taxon>Ascomycota</taxon>
        <taxon>Pezizomycotina</taxon>
        <taxon>Eurotiomycetes</taxon>
        <taxon>Eurotiomycetidae</taxon>
        <taxon>Eurotiales</taxon>
        <taxon>Aspergillaceae</taxon>
        <taxon>Aspergillus</taxon>
        <taxon>Aspergillus subgen. Nidulantes</taxon>
    </lineage>
</organism>
<proteinExistence type="predicted"/>
<evidence type="ECO:0000313" key="1">
    <source>
        <dbReference type="EMBL" id="KAL2814529.1"/>
    </source>
</evidence>
<protein>
    <submittedName>
        <fullName evidence="1">Uncharacterized protein</fullName>
    </submittedName>
</protein>
<keyword evidence="2" id="KW-1185">Reference proteome</keyword>
<name>A0ABR4HHA3_9EURO</name>
<sequence length="166" mass="18835">MERIRINRRNEKPRKNSDIAPCLVKESVENDKSVGGPQQMAGPSHFFLPLFDRRPSTSSPPFDLSLRLRFSLHSISLPLCFSNFISHSYSLLFFTNKPSLCRLILIVVLLSRQVSDNSPSLSFHRLPLPRPCPPLQRTPITVLCEFINRVVPALSGCLSWSYLVCL</sequence>
<dbReference type="Proteomes" id="UP001610335">
    <property type="component" value="Unassembled WGS sequence"/>
</dbReference>
<comment type="caution">
    <text evidence="1">The sequence shown here is derived from an EMBL/GenBank/DDBJ whole genome shotgun (WGS) entry which is preliminary data.</text>
</comment>
<reference evidence="1 2" key="1">
    <citation type="submission" date="2024-07" db="EMBL/GenBank/DDBJ databases">
        <title>Section-level genome sequencing and comparative genomics of Aspergillus sections Usti and Cavernicolus.</title>
        <authorList>
            <consortium name="Lawrence Berkeley National Laboratory"/>
            <person name="Nybo J.L."/>
            <person name="Vesth T.C."/>
            <person name="Theobald S."/>
            <person name="Frisvad J.C."/>
            <person name="Larsen T.O."/>
            <person name="Kjaerboelling I."/>
            <person name="Rothschild-Mancinelli K."/>
            <person name="Lyhne E.K."/>
            <person name="Kogle M.E."/>
            <person name="Barry K."/>
            <person name="Clum A."/>
            <person name="Na H."/>
            <person name="Ledsgaard L."/>
            <person name="Lin J."/>
            <person name="Lipzen A."/>
            <person name="Kuo A."/>
            <person name="Riley R."/>
            <person name="Mondo S."/>
            <person name="LaButti K."/>
            <person name="Haridas S."/>
            <person name="Pangalinan J."/>
            <person name="Salamov A.A."/>
            <person name="Simmons B.A."/>
            <person name="Magnuson J.K."/>
            <person name="Chen J."/>
            <person name="Drula E."/>
            <person name="Henrissat B."/>
            <person name="Wiebenga A."/>
            <person name="Lubbers R.J."/>
            <person name="Gomes A.C."/>
            <person name="Makela M.R."/>
            <person name="Stajich J."/>
            <person name="Grigoriev I.V."/>
            <person name="Mortensen U.H."/>
            <person name="De vries R.P."/>
            <person name="Baker S.E."/>
            <person name="Andersen M.R."/>
        </authorList>
    </citation>
    <scope>NUCLEOTIDE SEQUENCE [LARGE SCALE GENOMIC DNA]</scope>
    <source>
        <strain evidence="1 2">CBS 600.67</strain>
    </source>
</reference>
<accession>A0ABR4HHA3</accession>